<sequence length="152" mass="17772">MKKRLMIVTFMVLALIFTAGCGSEKNEEAELETKSAGYHIMNRRSSNMTREDGFCETFTSYINGKTFEKGDRLSLKEAFGEYQNDTVTLNDFRESLYAWFTGKKIHTSSDQDYYDYVMEFPKRMYIEASYDENKIYINAYVDKVDEPVINVK</sequence>
<evidence type="ECO:0000313" key="3">
    <source>
        <dbReference type="Proteomes" id="UP000628463"/>
    </source>
</evidence>
<keyword evidence="1" id="KW-0732">Signal</keyword>
<feature type="chain" id="PRO_5045596596" description="Lipoprotein" evidence="1">
    <location>
        <begin position="22"/>
        <end position="152"/>
    </location>
</feature>
<evidence type="ECO:0000313" key="2">
    <source>
        <dbReference type="EMBL" id="MBC5680456.1"/>
    </source>
</evidence>
<organism evidence="2 3">
    <name type="scientific">Lachnospira hominis</name>
    <name type="common">ex Liu et al. 2021</name>
    <dbReference type="NCBI Taxonomy" id="2763051"/>
    <lineage>
        <taxon>Bacteria</taxon>
        <taxon>Bacillati</taxon>
        <taxon>Bacillota</taxon>
        <taxon>Clostridia</taxon>
        <taxon>Lachnospirales</taxon>
        <taxon>Lachnospiraceae</taxon>
        <taxon>Lachnospira</taxon>
    </lineage>
</organism>
<evidence type="ECO:0000256" key="1">
    <source>
        <dbReference type="SAM" id="SignalP"/>
    </source>
</evidence>
<dbReference type="PROSITE" id="PS51257">
    <property type="entry name" value="PROKAR_LIPOPROTEIN"/>
    <property type="match status" value="1"/>
</dbReference>
<name>A0ABR7FZ47_9FIRM</name>
<gene>
    <name evidence="2" type="ORF">H8S01_05715</name>
</gene>
<feature type="signal peptide" evidence="1">
    <location>
        <begin position="1"/>
        <end position="21"/>
    </location>
</feature>
<keyword evidence="3" id="KW-1185">Reference proteome</keyword>
<comment type="caution">
    <text evidence="2">The sequence shown here is derived from an EMBL/GenBank/DDBJ whole genome shotgun (WGS) entry which is preliminary data.</text>
</comment>
<accession>A0ABR7FZ47</accession>
<dbReference type="RefSeq" id="WP_186836497.1">
    <property type="nucleotide sequence ID" value="NZ_JACOPD010000003.1"/>
</dbReference>
<proteinExistence type="predicted"/>
<protein>
    <recommendedName>
        <fullName evidence="4">Lipoprotein</fullName>
    </recommendedName>
</protein>
<evidence type="ECO:0008006" key="4">
    <source>
        <dbReference type="Google" id="ProtNLM"/>
    </source>
</evidence>
<dbReference type="Proteomes" id="UP000628463">
    <property type="component" value="Unassembled WGS sequence"/>
</dbReference>
<reference evidence="2 3" key="1">
    <citation type="submission" date="2020-08" db="EMBL/GenBank/DDBJ databases">
        <title>Genome public.</title>
        <authorList>
            <person name="Liu C."/>
            <person name="Sun Q."/>
        </authorList>
    </citation>
    <scope>NUCLEOTIDE SEQUENCE [LARGE SCALE GENOMIC DNA]</scope>
    <source>
        <strain evidence="2 3">NSJ-43</strain>
    </source>
</reference>
<dbReference type="EMBL" id="JACOPD010000003">
    <property type="protein sequence ID" value="MBC5680456.1"/>
    <property type="molecule type" value="Genomic_DNA"/>
</dbReference>